<dbReference type="Pfam" id="PF01436">
    <property type="entry name" value="NHL"/>
    <property type="match status" value="1"/>
</dbReference>
<dbReference type="Pfam" id="PF13905">
    <property type="entry name" value="Thioredoxin_8"/>
    <property type="match status" value="1"/>
</dbReference>
<dbReference type="InterPro" id="IPR012336">
    <property type="entry name" value="Thioredoxin-like_fold"/>
</dbReference>
<dbReference type="PROSITE" id="PS51352">
    <property type="entry name" value="THIOREDOXIN_2"/>
    <property type="match status" value="1"/>
</dbReference>
<dbReference type="GO" id="GO:0016853">
    <property type="term" value="F:isomerase activity"/>
    <property type="evidence" value="ECO:0007669"/>
    <property type="project" value="UniProtKB-KW"/>
</dbReference>
<dbReference type="Gene3D" id="3.40.30.10">
    <property type="entry name" value="Glutaredoxin"/>
    <property type="match status" value="1"/>
</dbReference>
<dbReference type="PANTHER" id="PTHR46388">
    <property type="entry name" value="NHL REPEAT-CONTAINING PROTEIN 2"/>
    <property type="match status" value="1"/>
</dbReference>
<dbReference type="GO" id="GO:0016209">
    <property type="term" value="F:antioxidant activity"/>
    <property type="evidence" value="ECO:0007669"/>
    <property type="project" value="InterPro"/>
</dbReference>
<dbReference type="Gene3D" id="2.120.10.30">
    <property type="entry name" value="TolB, C-terminal domain"/>
    <property type="match status" value="2"/>
</dbReference>
<name>A0A1I7MJG8_9MICC</name>
<dbReference type="EMBL" id="FPCG01000003">
    <property type="protein sequence ID" value="SFV22078.1"/>
    <property type="molecule type" value="Genomic_DNA"/>
</dbReference>
<keyword evidence="5" id="KW-1185">Reference proteome</keyword>
<evidence type="ECO:0000313" key="5">
    <source>
        <dbReference type="Proteomes" id="UP000198881"/>
    </source>
</evidence>
<feature type="region of interest" description="Disordered" evidence="2">
    <location>
        <begin position="332"/>
        <end position="352"/>
    </location>
</feature>
<evidence type="ECO:0000259" key="3">
    <source>
        <dbReference type="PROSITE" id="PS51352"/>
    </source>
</evidence>
<dbReference type="SUPFAM" id="SSF101898">
    <property type="entry name" value="NHL repeat"/>
    <property type="match status" value="1"/>
</dbReference>
<dbReference type="Proteomes" id="UP000198881">
    <property type="component" value="Unassembled WGS sequence"/>
</dbReference>
<dbReference type="PANTHER" id="PTHR46388:SF2">
    <property type="entry name" value="NHL REPEAT-CONTAINING PROTEIN 2"/>
    <property type="match status" value="1"/>
</dbReference>
<dbReference type="STRING" id="574650.SAMN04487966_103190"/>
<feature type="domain" description="Thioredoxin" evidence="3">
    <location>
        <begin position="17"/>
        <end position="171"/>
    </location>
</feature>
<dbReference type="SUPFAM" id="SSF52833">
    <property type="entry name" value="Thioredoxin-like"/>
    <property type="match status" value="1"/>
</dbReference>
<reference evidence="4 5" key="1">
    <citation type="submission" date="2016-10" db="EMBL/GenBank/DDBJ databases">
        <authorList>
            <person name="de Groot N.N."/>
        </authorList>
    </citation>
    <scope>NUCLEOTIDE SEQUENCE [LARGE SCALE GENOMIC DNA]</scope>
    <source>
        <strain evidence="4 5">CGMCC 1.7054</strain>
    </source>
</reference>
<sequence length="726" mass="76211">MVDMTDAAATSQNTDRTNPAAPAPRATSRVRASELIGRGWLNTGDQQVTLEDLRGKIVILDFWTFCCINCLHVLDELRPLEERFHDVLVTVGVHSPKFEHEADPDALAAAVERYDIQHPVLDDPNLTTWQAYSARAWPTLVVVDPEGYIAAHLSGEGHVAGLTSLVEELAAEHEAKGTLHRGSGPYVPPEPVARDLKFPGKAIALGERGTETGSFLVADTGHHRLVEIATDLSTVLRTIGGAGESGGEGTKGHHDGCPEAALFNEPQGLALPPVEVAEQVGYDVIVADSVNHRLRGVRLSDGTVTTLAGNGVQRLIDSELAKAAHRSTHAADATDAELSAEAESAARSSAGQDGVTVSLAPFGSDPLQTSLSSPWDVLWSTAEDTLVIAMAGTHQLFSFDPRTGDLAVYAGTGLEGLLDGPADAAWFAQSSGLAESADGTVWVADSETSALRAITPARSADSAAAAGDVQRQVRSVVGTGLFDFGFRDGAPDQARLQHPLGVTALPDGSVLVADTYNGAIRRYAPEGVAADGRPTPASVSTVARGLKEPSDILVEPGPDGAAASIVVVETNAHQLVRLSVPEEFLQVDEGAQQTQRPRTPVAAGDLELTVAFSAPTGQKLDDRWGDPTQLKISASPEELLLDGAGTSTGLARTLRINPEIPEGVLHITARAASCDGEPGQPIPDHAACHLYQQDWGIPVTVHGEDAAADGGVTPETRLDLDLRGIH</sequence>
<evidence type="ECO:0000256" key="1">
    <source>
        <dbReference type="ARBA" id="ARBA00022737"/>
    </source>
</evidence>
<dbReference type="InterPro" id="IPR036249">
    <property type="entry name" value="Thioredoxin-like_sf"/>
</dbReference>
<feature type="compositionally biased region" description="Low complexity" evidence="2">
    <location>
        <begin position="341"/>
        <end position="350"/>
    </location>
</feature>
<accession>A0A1I7MJG8</accession>
<proteinExistence type="predicted"/>
<feature type="compositionally biased region" description="Low complexity" evidence="2">
    <location>
        <begin position="14"/>
        <end position="28"/>
    </location>
</feature>
<dbReference type="InterPro" id="IPR001258">
    <property type="entry name" value="NHL_repeat"/>
</dbReference>
<protein>
    <submittedName>
        <fullName evidence="4">Thiol-disulfide isomerase or thioredoxin</fullName>
    </submittedName>
</protein>
<keyword evidence="1" id="KW-0677">Repeat</keyword>
<evidence type="ECO:0000256" key="2">
    <source>
        <dbReference type="SAM" id="MobiDB-lite"/>
    </source>
</evidence>
<organism evidence="4 5">
    <name type="scientific">Micrococcus terreus</name>
    <dbReference type="NCBI Taxonomy" id="574650"/>
    <lineage>
        <taxon>Bacteria</taxon>
        <taxon>Bacillati</taxon>
        <taxon>Actinomycetota</taxon>
        <taxon>Actinomycetes</taxon>
        <taxon>Micrococcales</taxon>
        <taxon>Micrococcaceae</taxon>
        <taxon>Micrococcus</taxon>
    </lineage>
</organism>
<dbReference type="InterPro" id="IPR045302">
    <property type="entry name" value="NHL2_NHL_rpt_dom"/>
</dbReference>
<keyword evidence="4" id="KW-0413">Isomerase</keyword>
<dbReference type="InterPro" id="IPR011042">
    <property type="entry name" value="6-blade_b-propeller_TolB-like"/>
</dbReference>
<evidence type="ECO:0000313" key="4">
    <source>
        <dbReference type="EMBL" id="SFV22078.1"/>
    </source>
</evidence>
<dbReference type="AlphaFoldDB" id="A0A1I7MJG8"/>
<dbReference type="CDD" id="cd14951">
    <property type="entry name" value="NHL-2_like"/>
    <property type="match status" value="1"/>
</dbReference>
<dbReference type="GO" id="GO:0016491">
    <property type="term" value="F:oxidoreductase activity"/>
    <property type="evidence" value="ECO:0007669"/>
    <property type="project" value="InterPro"/>
</dbReference>
<gene>
    <name evidence="4" type="ORF">SAMN04487966_103190</name>
</gene>
<dbReference type="InterPro" id="IPR013766">
    <property type="entry name" value="Thioredoxin_domain"/>
</dbReference>
<feature type="region of interest" description="Disordered" evidence="2">
    <location>
        <begin position="1"/>
        <end position="28"/>
    </location>
</feature>